<comment type="function">
    <text evidence="2">Exopeptidase that catalyzes the hydrolytic cleavage of multi-L-arginyl-poly-L-aspartic acid (cyanophycin; a water-insoluble reserve polymer) into aspartate-arginine dipeptides.</text>
</comment>
<dbReference type="Gene3D" id="3.40.50.880">
    <property type="match status" value="1"/>
</dbReference>
<dbReference type="InterPro" id="IPR011811">
    <property type="entry name" value="Peptidase_S51_cyanophycinase"/>
</dbReference>
<evidence type="ECO:0000256" key="4">
    <source>
        <dbReference type="ARBA" id="ARBA00013115"/>
    </source>
</evidence>
<dbReference type="RefSeq" id="WP_262989346.1">
    <property type="nucleotide sequence ID" value="NZ_JAOTEN010000001.1"/>
</dbReference>
<reference evidence="10" key="1">
    <citation type="submission" date="2023-07" db="EMBL/GenBank/DDBJ databases">
        <title>Chryseobacterium sp. GMJ5 Genome sequencing and assembly.</title>
        <authorList>
            <person name="Jung Y."/>
        </authorList>
    </citation>
    <scope>NUCLEOTIDE SEQUENCE [LARGE SCALE GENOMIC DNA]</scope>
    <source>
        <strain evidence="10">GMJ5</strain>
    </source>
</reference>
<dbReference type="CDD" id="cd03145">
    <property type="entry name" value="GAT1_cyanophycinase"/>
    <property type="match status" value="1"/>
</dbReference>
<dbReference type="PANTHER" id="PTHR36175">
    <property type="entry name" value="CYANOPHYCINASE"/>
    <property type="match status" value="1"/>
</dbReference>
<evidence type="ECO:0000313" key="10">
    <source>
        <dbReference type="Proteomes" id="UP001208114"/>
    </source>
</evidence>
<evidence type="ECO:0000256" key="7">
    <source>
        <dbReference type="ARBA" id="ARBA00022801"/>
    </source>
</evidence>
<evidence type="ECO:0000256" key="2">
    <source>
        <dbReference type="ARBA" id="ARBA00002039"/>
    </source>
</evidence>
<evidence type="ECO:0000256" key="5">
    <source>
        <dbReference type="ARBA" id="ARBA00015719"/>
    </source>
</evidence>
<dbReference type="SUPFAM" id="SSF52317">
    <property type="entry name" value="Class I glutamine amidotransferase-like"/>
    <property type="match status" value="1"/>
</dbReference>
<evidence type="ECO:0000256" key="3">
    <source>
        <dbReference type="ARBA" id="ARBA00006534"/>
    </source>
</evidence>
<name>A0ABT2VV65_9FLAO</name>
<dbReference type="Proteomes" id="UP001208114">
    <property type="component" value="Unassembled WGS sequence"/>
</dbReference>
<dbReference type="EC" id="3.4.15.6" evidence="4"/>
<keyword evidence="9" id="KW-0121">Carboxypeptidase</keyword>
<keyword evidence="6" id="KW-0645">Protease</keyword>
<comment type="similarity">
    <text evidence="3">Belongs to the peptidase S51 family.</text>
</comment>
<dbReference type="NCBIfam" id="TIGR02069">
    <property type="entry name" value="cyanophycinase"/>
    <property type="match status" value="1"/>
</dbReference>
<gene>
    <name evidence="9" type="ORF">N0B16_03535</name>
</gene>
<comment type="caution">
    <text evidence="9">The sequence shown here is derived from an EMBL/GenBank/DDBJ whole genome shotgun (WGS) entry which is preliminary data.</text>
</comment>
<proteinExistence type="inferred from homology"/>
<dbReference type="EMBL" id="JAOTEN010000001">
    <property type="protein sequence ID" value="MCU7613499.1"/>
    <property type="molecule type" value="Genomic_DNA"/>
</dbReference>
<dbReference type="Pfam" id="PF03575">
    <property type="entry name" value="Peptidase_S51"/>
    <property type="match status" value="1"/>
</dbReference>
<organism evidence="9 10">
    <name type="scientific">Chryseobacterium gilvum</name>
    <dbReference type="NCBI Taxonomy" id="2976534"/>
    <lineage>
        <taxon>Bacteria</taxon>
        <taxon>Pseudomonadati</taxon>
        <taxon>Bacteroidota</taxon>
        <taxon>Flavobacteriia</taxon>
        <taxon>Flavobacteriales</taxon>
        <taxon>Weeksellaceae</taxon>
        <taxon>Chryseobacterium group</taxon>
        <taxon>Chryseobacterium</taxon>
    </lineage>
</organism>
<evidence type="ECO:0000313" key="9">
    <source>
        <dbReference type="EMBL" id="MCU7613499.1"/>
    </source>
</evidence>
<keyword evidence="7 9" id="KW-0378">Hydrolase</keyword>
<keyword evidence="8" id="KW-0720">Serine protease</keyword>
<sequence>MIPKGSLIIIGGKEDKAENKSEMQTVNHDFSSNEILKDLVKDKKDRIEVITSASAEPESLEEDYRNTFNEIGYKNFGFIHFTKENPSQEDDIERIKNAKTVFFSGGDQERLYNSVNRSFIDVLKNKYLHDEDFTIAGTSAGAMCIPEIMISEALNAEAMVGYDIELKKGFGLISKCIVDTHFVHRGRFGRLAHAVILNQEVWGLGLGEDTALLVKNGSLATCIGSGMATVISAEDLGKTNVKNVEKGEPVFAENLKVHILTDGCIIDLENRTIKMTNKNNKNKKRNEEVK</sequence>
<dbReference type="PANTHER" id="PTHR36175:SF1">
    <property type="entry name" value="CYANOPHYCINASE"/>
    <property type="match status" value="1"/>
</dbReference>
<evidence type="ECO:0000256" key="1">
    <source>
        <dbReference type="ARBA" id="ARBA00001092"/>
    </source>
</evidence>
<keyword evidence="10" id="KW-1185">Reference proteome</keyword>
<evidence type="ECO:0000256" key="6">
    <source>
        <dbReference type="ARBA" id="ARBA00022670"/>
    </source>
</evidence>
<dbReference type="InterPro" id="IPR029062">
    <property type="entry name" value="Class_I_gatase-like"/>
</dbReference>
<evidence type="ECO:0000256" key="8">
    <source>
        <dbReference type="ARBA" id="ARBA00022825"/>
    </source>
</evidence>
<dbReference type="GO" id="GO:0008241">
    <property type="term" value="F:peptidyl-dipeptidase activity"/>
    <property type="evidence" value="ECO:0007669"/>
    <property type="project" value="UniProtKB-EC"/>
</dbReference>
<accession>A0ABT2VV65</accession>
<dbReference type="InterPro" id="IPR005320">
    <property type="entry name" value="Peptidase_S51"/>
</dbReference>
<dbReference type="GO" id="GO:0004180">
    <property type="term" value="F:carboxypeptidase activity"/>
    <property type="evidence" value="ECO:0007669"/>
    <property type="project" value="UniProtKB-KW"/>
</dbReference>
<comment type="catalytic activity">
    <reaction evidence="1">
        <text>[L-4-(L-arginin-2-N-yl)aspartate](n) + H2O = [L-4-(L-arginin-2-N-yl)aspartate](n-1) + L-4-(L-arginin-2-N-yl)aspartate</text>
        <dbReference type="Rhea" id="RHEA:12845"/>
        <dbReference type="Rhea" id="RHEA-COMP:13728"/>
        <dbReference type="Rhea" id="RHEA-COMP:13734"/>
        <dbReference type="ChEBI" id="CHEBI:15377"/>
        <dbReference type="ChEBI" id="CHEBI:137986"/>
        <dbReference type="ChEBI" id="CHEBI:137991"/>
        <dbReference type="EC" id="3.4.15.6"/>
    </reaction>
</comment>
<protein>
    <recommendedName>
        <fullName evidence="5">Cyanophycinase</fullName>
        <ecNumber evidence="4">3.4.15.6</ecNumber>
    </recommendedName>
</protein>